<evidence type="ECO:0000256" key="1">
    <source>
        <dbReference type="ARBA" id="ARBA00004651"/>
    </source>
</evidence>
<protein>
    <recommendedName>
        <fullName evidence="7">ABC3 transporter permease C-terminal domain-containing protein</fullName>
    </recommendedName>
</protein>
<sequence>MFFKLAISNVKKSIKDYLVYFLTLSLSVCIFYIFNAIDSQEVMLNISSSQKEILDLLSVSIGYVSIFISVVLGFLMVYANKFLIKRRKKELGLYLTLGMNRGTVSRMLILETFIIGLFSLGTGLLVGIFASQALSVVTAKLFEANLKAFVFIFSKGAFLKTICYFSIIYIIIMIFNTMTISKCKLIELIYSGKKNERLRVKRIGVSVILFILAVMSLGVAYYLILENGLMRINEQFICSIVLGIVGTLLFFVSLGGFLIRLVETSKSVYFKGLNLFVLRQLNHKINTAFVSMSVICIMLFLTIAGLASGFSVARAFNGELETLTPFDATFEAYSAYKGELGLKEGIQASLEKTGFPFKELVKESSELILYRTEVTWEDLLGDIEELAAMEAWEYTKEQPFYVMSATDYNKALEMQGLSPIELKEDEFVMNCNYGQTKPYLKQFLINKGQITMNGKLLKAATKEVLTTTYENQNMAMNVGTLIVPDQFVEEGDIYIRILNVNYPGNTQEQEKLFNTAIYKLYPTSEVRPYSLLMTRIGIYENSAGLSAMVTYLTIYIGMVFLLACAAILALQQLSEAADNSERYELLRKLGAEEGMVNKALFMQISIYFIMPLVLAVIHSIVGLKVGSDVISIFGGYELTNNLFLAAAVILVVYGGYFIATYMSSKNIIRAKR</sequence>
<evidence type="ECO:0000313" key="9">
    <source>
        <dbReference type="Proteomes" id="UP000008467"/>
    </source>
</evidence>
<feature type="transmembrane region" description="Helical" evidence="6">
    <location>
        <begin position="57"/>
        <end position="79"/>
    </location>
</feature>
<evidence type="ECO:0000256" key="4">
    <source>
        <dbReference type="ARBA" id="ARBA00022989"/>
    </source>
</evidence>
<organism evidence="8 9">
    <name type="scientific">Cellulosilyticum lentocellum (strain ATCC 49066 / DSM 5427 / NCIMB 11756 / RHM5)</name>
    <name type="common">Clostridium lentocellum</name>
    <dbReference type="NCBI Taxonomy" id="642492"/>
    <lineage>
        <taxon>Bacteria</taxon>
        <taxon>Bacillati</taxon>
        <taxon>Bacillota</taxon>
        <taxon>Clostridia</taxon>
        <taxon>Lachnospirales</taxon>
        <taxon>Cellulosilyticaceae</taxon>
        <taxon>Cellulosilyticum</taxon>
    </lineage>
</organism>
<feature type="transmembrane region" description="Helical" evidence="6">
    <location>
        <begin position="548"/>
        <end position="570"/>
    </location>
</feature>
<dbReference type="GO" id="GO:0055085">
    <property type="term" value="P:transmembrane transport"/>
    <property type="evidence" value="ECO:0007669"/>
    <property type="project" value="UniProtKB-UniRule"/>
</dbReference>
<evidence type="ECO:0000256" key="2">
    <source>
        <dbReference type="ARBA" id="ARBA00022475"/>
    </source>
</evidence>
<keyword evidence="9" id="KW-1185">Reference proteome</keyword>
<feature type="transmembrane region" description="Helical" evidence="6">
    <location>
        <begin position="643"/>
        <end position="662"/>
    </location>
</feature>
<dbReference type="InterPro" id="IPR052536">
    <property type="entry name" value="ABC-4_Integral_Memb_Prot"/>
</dbReference>
<feature type="transmembrane region" description="Helical" evidence="6">
    <location>
        <begin position="288"/>
        <end position="310"/>
    </location>
</feature>
<feature type="domain" description="ABC3 transporter permease C-terminal" evidence="7">
    <location>
        <begin position="64"/>
        <end position="175"/>
    </location>
</feature>
<feature type="transmembrane region" description="Helical" evidence="6">
    <location>
        <begin position="236"/>
        <end position="262"/>
    </location>
</feature>
<dbReference type="Proteomes" id="UP000008467">
    <property type="component" value="Chromosome"/>
</dbReference>
<dbReference type="AlphaFoldDB" id="F2JKP2"/>
<keyword evidence="6" id="KW-0813">Transport</keyword>
<keyword evidence="2 6" id="KW-1003">Cell membrane</keyword>
<dbReference type="PANTHER" id="PTHR46795">
    <property type="entry name" value="ABC TRANSPORTER PERMEASE-RELATED-RELATED"/>
    <property type="match status" value="1"/>
</dbReference>
<reference evidence="8 9" key="1">
    <citation type="journal article" date="2011" name="J. Bacteriol.">
        <title>Complete genome sequence of the cellulose-degrading bacterium Cellulosilyticum lentocellum.</title>
        <authorList>
            <consortium name="US DOE Joint Genome Institute"/>
            <person name="Miller D.A."/>
            <person name="Suen G."/>
            <person name="Bruce D."/>
            <person name="Copeland A."/>
            <person name="Cheng J.F."/>
            <person name="Detter C."/>
            <person name="Goodwin L.A."/>
            <person name="Han C.S."/>
            <person name="Hauser L.J."/>
            <person name="Land M.L."/>
            <person name="Lapidus A."/>
            <person name="Lucas S."/>
            <person name="Meincke L."/>
            <person name="Pitluck S."/>
            <person name="Tapia R."/>
            <person name="Teshima H."/>
            <person name="Woyke T."/>
            <person name="Fox B.G."/>
            <person name="Angert E.R."/>
            <person name="Currie C.R."/>
        </authorList>
    </citation>
    <scope>NUCLEOTIDE SEQUENCE [LARGE SCALE GENOMIC DNA]</scope>
    <source>
        <strain evidence="9">ATCC 49066 / DSM 5427 / NCIMB 11756 / RHM5</strain>
    </source>
</reference>
<gene>
    <name evidence="8" type="ordered locus">Clole_1570</name>
</gene>
<dbReference type="PANTHER" id="PTHR46795:SF3">
    <property type="entry name" value="ABC TRANSPORTER PERMEASE"/>
    <property type="match status" value="1"/>
</dbReference>
<accession>F2JKP2</accession>
<evidence type="ECO:0000256" key="5">
    <source>
        <dbReference type="ARBA" id="ARBA00023136"/>
    </source>
</evidence>
<feature type="transmembrane region" description="Helical" evidence="6">
    <location>
        <begin position="203"/>
        <end position="224"/>
    </location>
</feature>
<dbReference type="STRING" id="642492.Clole_1570"/>
<evidence type="ECO:0000313" key="8">
    <source>
        <dbReference type="EMBL" id="ADZ83295.1"/>
    </source>
</evidence>
<evidence type="ECO:0000256" key="3">
    <source>
        <dbReference type="ARBA" id="ARBA00022692"/>
    </source>
</evidence>
<dbReference type="InterPro" id="IPR027022">
    <property type="entry name" value="ABC_permease_BceB-typ"/>
</dbReference>
<keyword evidence="3 6" id="KW-0812">Transmembrane</keyword>
<dbReference type="InterPro" id="IPR003838">
    <property type="entry name" value="ABC3_permease_C"/>
</dbReference>
<dbReference type="RefSeq" id="WP_013656593.1">
    <property type="nucleotide sequence ID" value="NC_015275.1"/>
</dbReference>
<feature type="transmembrane region" description="Helical" evidence="6">
    <location>
        <begin position="150"/>
        <end position="175"/>
    </location>
</feature>
<feature type="transmembrane region" description="Helical" evidence="6">
    <location>
        <begin position="604"/>
        <end position="623"/>
    </location>
</feature>
<dbReference type="Pfam" id="PF02687">
    <property type="entry name" value="FtsX"/>
    <property type="match status" value="1"/>
</dbReference>
<comment type="similarity">
    <text evidence="6">Belongs to the ABC-4 integral membrane protein family.</text>
</comment>
<keyword evidence="5 6" id="KW-0472">Membrane</keyword>
<evidence type="ECO:0000259" key="7">
    <source>
        <dbReference type="Pfam" id="PF02687"/>
    </source>
</evidence>
<proteinExistence type="inferred from homology"/>
<dbReference type="PIRSF" id="PIRSF018968">
    <property type="entry name" value="ABC_permease_BceB"/>
    <property type="match status" value="1"/>
</dbReference>
<comment type="subcellular location">
    <subcellularLocation>
        <location evidence="1 6">Cell membrane</location>
        <topology evidence="1 6">Multi-pass membrane protein</topology>
    </subcellularLocation>
</comment>
<evidence type="ECO:0000256" key="6">
    <source>
        <dbReference type="PIRNR" id="PIRNR018968"/>
    </source>
</evidence>
<dbReference type="KEGG" id="cle:Clole_1570"/>
<feature type="transmembrane region" description="Helical" evidence="6">
    <location>
        <begin position="17"/>
        <end position="37"/>
    </location>
</feature>
<keyword evidence="4 6" id="KW-1133">Transmembrane helix</keyword>
<dbReference type="EMBL" id="CP002582">
    <property type="protein sequence ID" value="ADZ83295.1"/>
    <property type="molecule type" value="Genomic_DNA"/>
</dbReference>
<name>F2JKP2_CELLD</name>
<dbReference type="HOGENOM" id="CLU_022800_1_1_9"/>
<dbReference type="GO" id="GO:0005886">
    <property type="term" value="C:plasma membrane"/>
    <property type="evidence" value="ECO:0007669"/>
    <property type="project" value="UniProtKB-SubCell"/>
</dbReference>
<dbReference type="eggNOG" id="COG0577">
    <property type="taxonomic scope" value="Bacteria"/>
</dbReference>
<feature type="transmembrane region" description="Helical" evidence="6">
    <location>
        <begin position="108"/>
        <end position="130"/>
    </location>
</feature>